<reference evidence="1 2" key="1">
    <citation type="journal article" date="2016" name="Nat. Commun.">
        <title>Thousands of microbial genomes shed light on interconnected biogeochemical processes in an aquifer system.</title>
        <authorList>
            <person name="Anantharaman K."/>
            <person name="Brown C.T."/>
            <person name="Hug L.A."/>
            <person name="Sharon I."/>
            <person name="Castelle C.J."/>
            <person name="Probst A.J."/>
            <person name="Thomas B.C."/>
            <person name="Singh A."/>
            <person name="Wilkins M.J."/>
            <person name="Karaoz U."/>
            <person name="Brodie E.L."/>
            <person name="Williams K.H."/>
            <person name="Hubbard S.S."/>
            <person name="Banfield J.F."/>
        </authorList>
    </citation>
    <scope>NUCLEOTIDE SEQUENCE [LARGE SCALE GENOMIC DNA]</scope>
</reference>
<gene>
    <name evidence="1" type="ORF">A3A63_02395</name>
</gene>
<dbReference type="EMBL" id="MFJX01000068">
    <property type="protein sequence ID" value="OGG29421.1"/>
    <property type="molecule type" value="Genomic_DNA"/>
</dbReference>
<dbReference type="AlphaFoldDB" id="A0A1F6AXL4"/>
<proteinExistence type="predicted"/>
<dbReference type="Proteomes" id="UP000176450">
    <property type="component" value="Unassembled WGS sequence"/>
</dbReference>
<evidence type="ECO:0000313" key="1">
    <source>
        <dbReference type="EMBL" id="OGG29421.1"/>
    </source>
</evidence>
<protein>
    <submittedName>
        <fullName evidence="1">Uncharacterized protein</fullName>
    </submittedName>
</protein>
<sequence length="66" mass="7747">MRWNEVIRKLKKLKFKEGVRKTHYTIWNCPCTKEAHPIGVGNHLTEECRFNGLKRQLGPHADDFGI</sequence>
<comment type="caution">
    <text evidence="1">The sequence shown here is derived from an EMBL/GenBank/DDBJ whole genome shotgun (WGS) entry which is preliminary data.</text>
</comment>
<name>A0A1F6AXL4_9BACT</name>
<accession>A0A1F6AXL4</accession>
<organism evidence="1 2">
    <name type="scientific">Candidatus Gottesmanbacteria bacterium RIFCSPLOWO2_01_FULL_46_9</name>
    <dbReference type="NCBI Taxonomy" id="1798394"/>
    <lineage>
        <taxon>Bacteria</taxon>
        <taxon>Candidatus Gottesmaniibacteriota</taxon>
    </lineage>
</organism>
<evidence type="ECO:0000313" key="2">
    <source>
        <dbReference type="Proteomes" id="UP000176450"/>
    </source>
</evidence>